<evidence type="ECO:0000313" key="3">
    <source>
        <dbReference type="Proteomes" id="UP000295192"/>
    </source>
</evidence>
<keyword evidence="1" id="KW-0175">Coiled coil</keyword>
<protein>
    <submittedName>
        <fullName evidence="2">Uncharacterized protein</fullName>
    </submittedName>
</protein>
<name>A0A484APB6_DRONA</name>
<comment type="caution">
    <text evidence="2">The sequence shown here is derived from an EMBL/GenBank/DDBJ whole genome shotgun (WGS) entry which is preliminary data.</text>
</comment>
<evidence type="ECO:0000313" key="2">
    <source>
        <dbReference type="EMBL" id="TDG38549.1"/>
    </source>
</evidence>
<dbReference type="PANTHER" id="PTHR12784:SF28">
    <property type="entry name" value="PROTEIN SICKIE"/>
    <property type="match status" value="1"/>
</dbReference>
<proteinExistence type="predicted"/>
<organism evidence="2 3">
    <name type="scientific">Drosophila navojoa</name>
    <name type="common">Fruit fly</name>
    <dbReference type="NCBI Taxonomy" id="7232"/>
    <lineage>
        <taxon>Eukaryota</taxon>
        <taxon>Metazoa</taxon>
        <taxon>Ecdysozoa</taxon>
        <taxon>Arthropoda</taxon>
        <taxon>Hexapoda</taxon>
        <taxon>Insecta</taxon>
        <taxon>Pterygota</taxon>
        <taxon>Neoptera</taxon>
        <taxon>Endopterygota</taxon>
        <taxon>Diptera</taxon>
        <taxon>Brachycera</taxon>
        <taxon>Muscomorpha</taxon>
        <taxon>Ephydroidea</taxon>
        <taxon>Drosophilidae</taxon>
        <taxon>Drosophila</taxon>
    </lineage>
</organism>
<feature type="coiled-coil region" evidence="1">
    <location>
        <begin position="154"/>
        <end position="181"/>
    </location>
</feature>
<feature type="non-terminal residue" evidence="2">
    <location>
        <position position="1"/>
    </location>
</feature>
<dbReference type="InterPro" id="IPR039041">
    <property type="entry name" value="Nav/unc-53"/>
</dbReference>
<dbReference type="AlphaFoldDB" id="A0A484APB6"/>
<gene>
    <name evidence="2" type="ORF">AWZ03_015029</name>
</gene>
<keyword evidence="3" id="KW-1185">Reference proteome</keyword>
<accession>A0A484APB6</accession>
<reference evidence="2 3" key="1">
    <citation type="journal article" date="2019" name="J. Hered.">
        <title>An Improved Genome Assembly for Drosophila navojoa, the Basal Species in the mojavensis Cluster.</title>
        <authorList>
            <person name="Vanderlinde T."/>
            <person name="Dupim E.G."/>
            <person name="Nazario-Yepiz N.O."/>
            <person name="Carvalho A.B."/>
        </authorList>
    </citation>
    <scope>NUCLEOTIDE SEQUENCE [LARGE SCALE GENOMIC DNA]</scope>
    <source>
        <strain evidence="2">Navoj_Jal97</strain>
        <tissue evidence="2">Whole organism</tissue>
    </source>
</reference>
<dbReference type="PANTHER" id="PTHR12784">
    <property type="entry name" value="STEERIN"/>
    <property type="match status" value="1"/>
</dbReference>
<dbReference type="STRING" id="7232.A0A484APB6"/>
<evidence type="ECO:0000256" key="1">
    <source>
        <dbReference type="SAM" id="Coils"/>
    </source>
</evidence>
<dbReference type="EMBL" id="LSRL02002931">
    <property type="protein sequence ID" value="TDG38549.1"/>
    <property type="molecule type" value="Genomic_DNA"/>
</dbReference>
<dbReference type="Proteomes" id="UP000295192">
    <property type="component" value="Unassembled WGS sequence"/>
</dbReference>
<sequence length="195" mass="19474">STKSEKMYPSMLSRGGEVEIEPYYCLPVGATNGVLSAQMAAAVAQAQAQAHAQSQGGSGVGGAATAAAAAVAWSQPTSPTPLNRGPFASAASALSPTHGTAAAALAAVAAAAAGAGHGGSNASHRLTYPKKNDEVHGSAASLLSGGSSLYGSAEERQAHEIRRLKRELQDAREQVLSLSSQLSTNVSSATAKLGY</sequence>
<dbReference type="GO" id="GO:0022008">
    <property type="term" value="P:neurogenesis"/>
    <property type="evidence" value="ECO:0007669"/>
    <property type="project" value="InterPro"/>
</dbReference>